<feature type="region of interest" description="Disordered" evidence="1">
    <location>
        <begin position="1"/>
        <end position="26"/>
    </location>
</feature>
<comment type="caution">
    <text evidence="2">The sequence shown here is derived from an EMBL/GenBank/DDBJ whole genome shotgun (WGS) entry which is preliminary data.</text>
</comment>
<evidence type="ECO:0000313" key="3">
    <source>
        <dbReference type="Proteomes" id="UP000481861"/>
    </source>
</evidence>
<dbReference type="OrthoDB" id="5370359at2759"/>
<reference evidence="2 3" key="1">
    <citation type="submission" date="2020-01" db="EMBL/GenBank/DDBJ databases">
        <authorList>
            <consortium name="DOE Joint Genome Institute"/>
            <person name="Haridas S."/>
            <person name="Albert R."/>
            <person name="Binder M."/>
            <person name="Bloem J."/>
            <person name="Labutti K."/>
            <person name="Salamov A."/>
            <person name="Andreopoulos B."/>
            <person name="Baker S.E."/>
            <person name="Barry K."/>
            <person name="Bills G."/>
            <person name="Bluhm B.H."/>
            <person name="Cannon C."/>
            <person name="Castanera R."/>
            <person name="Culley D.E."/>
            <person name="Daum C."/>
            <person name="Ezra D."/>
            <person name="Gonzalez J.B."/>
            <person name="Henrissat B."/>
            <person name="Kuo A."/>
            <person name="Liang C."/>
            <person name="Lipzen A."/>
            <person name="Lutzoni F."/>
            <person name="Magnuson J."/>
            <person name="Mondo S."/>
            <person name="Nolan M."/>
            <person name="Ohm R."/>
            <person name="Pangilinan J."/>
            <person name="Park H.-J.H."/>
            <person name="Ramirez L."/>
            <person name="Alfaro M."/>
            <person name="Sun H."/>
            <person name="Tritt A."/>
            <person name="Yoshinaga Y."/>
            <person name="Zwiers L.-H.L."/>
            <person name="Turgeon B.G."/>
            <person name="Goodwin S.B."/>
            <person name="Spatafora J.W."/>
            <person name="Crous P.W."/>
            <person name="Grigoriev I.V."/>
        </authorList>
    </citation>
    <scope>NUCLEOTIDE SEQUENCE [LARGE SCALE GENOMIC DNA]</scope>
    <source>
        <strain evidence="2 3">CBS 611.86</strain>
    </source>
</reference>
<dbReference type="AlphaFoldDB" id="A0A7C8IEW9"/>
<accession>A0A7C8IEW9</accession>
<feature type="compositionally biased region" description="Basic and acidic residues" evidence="1">
    <location>
        <begin position="1"/>
        <end position="10"/>
    </location>
</feature>
<proteinExistence type="predicted"/>
<dbReference type="Proteomes" id="UP000481861">
    <property type="component" value="Unassembled WGS sequence"/>
</dbReference>
<name>A0A7C8IEW9_9PLEO</name>
<dbReference type="EMBL" id="JAADJZ010000001">
    <property type="protein sequence ID" value="KAF2877917.1"/>
    <property type="molecule type" value="Genomic_DNA"/>
</dbReference>
<protein>
    <submittedName>
        <fullName evidence="2">Uncharacterized protein</fullName>
    </submittedName>
</protein>
<gene>
    <name evidence="2" type="ORF">BDV95DRAFT_600612</name>
</gene>
<organism evidence="2 3">
    <name type="scientific">Massariosphaeria phaeospora</name>
    <dbReference type="NCBI Taxonomy" id="100035"/>
    <lineage>
        <taxon>Eukaryota</taxon>
        <taxon>Fungi</taxon>
        <taxon>Dikarya</taxon>
        <taxon>Ascomycota</taxon>
        <taxon>Pezizomycotina</taxon>
        <taxon>Dothideomycetes</taxon>
        <taxon>Pleosporomycetidae</taxon>
        <taxon>Pleosporales</taxon>
        <taxon>Pleosporales incertae sedis</taxon>
        <taxon>Massariosphaeria</taxon>
    </lineage>
</organism>
<evidence type="ECO:0000256" key="1">
    <source>
        <dbReference type="SAM" id="MobiDB-lite"/>
    </source>
</evidence>
<evidence type="ECO:0000313" key="2">
    <source>
        <dbReference type="EMBL" id="KAF2877917.1"/>
    </source>
</evidence>
<sequence>MPVTKRKSDGALKAVSKRVKTSEPTGTLLSEDELHEMTKEDLIQYTLQLQAEFAALPKPKVPSAEEIEKKAEKAQDMLIRGIEKQMKWTPSCKTGKAKFTYDGTVLNETIFQEMLGLPASHTKKMFKISVGYFMDNVGEPTGSVRYNTLRITSADINVRWSPEDGTFKVSGAYGL</sequence>
<keyword evidence="3" id="KW-1185">Reference proteome</keyword>